<protein>
    <submittedName>
        <fullName evidence="1">Uncharacterized protein</fullName>
    </submittedName>
</protein>
<reference evidence="1" key="1">
    <citation type="journal article" date="2022" name="bioRxiv">
        <title>Population genetic analysis of Ophidiomyces ophidiicola, the causative agent of snake fungal disease, indicates recent introductions to the USA.</title>
        <authorList>
            <person name="Ladner J.T."/>
            <person name="Palmer J.M."/>
            <person name="Ettinger C.L."/>
            <person name="Stajich J.E."/>
            <person name="Farrell T.M."/>
            <person name="Glorioso B.M."/>
            <person name="Lawson B."/>
            <person name="Price S.J."/>
            <person name="Stengle A.G."/>
            <person name="Grear D.A."/>
            <person name="Lorch J.M."/>
        </authorList>
    </citation>
    <scope>NUCLEOTIDE SEQUENCE</scope>
    <source>
        <strain evidence="1">NWHC 24266-5</strain>
    </source>
</reference>
<accession>A0ACB8UV99</accession>
<name>A0ACB8UV99_9EURO</name>
<sequence length="418" mass="45599">MSKPSQVADSSERTSVPDGLFHARPEARSVTPITGDSTPLHGPSRSIAVDAILNPPANPSFGSPSHTGQGSTLESPTLSTSPSPSPSPGVALSQTDPARFRLDKSASPRNQQQRAFTPRSPALNAGGVGSRYTPLPGTMDVAHFPFLRSPPPQSSSILQPNSFNYHPPNLVSDPRVPQTQPQPLSQETSPSTPHSSYSPFPQGSPAHLLHQPLAIPQAGLPSFVPHQMPVDATQGLIPVTIDMDSGSRKAAVKRQKNSCASKRFRERKKATEDEQRRIIERFQEEIKQLKQIAVFYRNERDYYRDYVARIPGAHISQRPVSPKFREHAPLQQVSDSESDDRRISGRNVRPRTESSSSRKSLPATLQPVVYNSPGYPLGPQSPWATVAQGAMPSELPQQFQAPLHPTYQPPPSQPPPRG</sequence>
<organism evidence="1">
    <name type="scientific">Ophidiomyces ophidiicola</name>
    <dbReference type="NCBI Taxonomy" id="1387563"/>
    <lineage>
        <taxon>Eukaryota</taxon>
        <taxon>Fungi</taxon>
        <taxon>Dikarya</taxon>
        <taxon>Ascomycota</taxon>
        <taxon>Pezizomycotina</taxon>
        <taxon>Eurotiomycetes</taxon>
        <taxon>Eurotiomycetidae</taxon>
        <taxon>Onygenales</taxon>
        <taxon>Onygenaceae</taxon>
        <taxon>Ophidiomyces</taxon>
    </lineage>
</organism>
<gene>
    <name evidence="1" type="ORF">LOY88_003920</name>
</gene>
<proteinExistence type="predicted"/>
<dbReference type="EMBL" id="JALBCA010000054">
    <property type="protein sequence ID" value="KAI2385831.1"/>
    <property type="molecule type" value="Genomic_DNA"/>
</dbReference>
<comment type="caution">
    <text evidence="1">The sequence shown here is derived from an EMBL/GenBank/DDBJ whole genome shotgun (WGS) entry which is preliminary data.</text>
</comment>
<evidence type="ECO:0000313" key="1">
    <source>
        <dbReference type="EMBL" id="KAI2385831.1"/>
    </source>
</evidence>